<evidence type="ECO:0000256" key="3">
    <source>
        <dbReference type="ARBA" id="ARBA00012746"/>
    </source>
</evidence>
<feature type="region of interest" description="Disordered" evidence="12">
    <location>
        <begin position="1"/>
        <end position="35"/>
    </location>
</feature>
<dbReference type="PRINTS" id="PR00097">
    <property type="entry name" value="ANTSNTHASEII"/>
</dbReference>
<comment type="pathway">
    <text evidence="1">Purine metabolism; GMP biosynthesis; GMP from XMP (L-Gln route): step 1/1.</text>
</comment>
<comment type="caution">
    <text evidence="14">The sequence shown here is derived from an EMBL/GenBank/DDBJ whole genome shotgun (WGS) entry which is preliminary data.</text>
</comment>
<name>A0AA39M3W0_9BILA</name>
<reference evidence="14" key="1">
    <citation type="submission" date="2023-06" db="EMBL/GenBank/DDBJ databases">
        <title>Genomic analysis of the entomopathogenic nematode Steinernema hermaphroditum.</title>
        <authorList>
            <person name="Schwarz E.M."/>
            <person name="Heppert J.K."/>
            <person name="Baniya A."/>
            <person name="Schwartz H.T."/>
            <person name="Tan C.-H."/>
            <person name="Antoshechkin I."/>
            <person name="Sternberg P.W."/>
            <person name="Goodrich-Blair H."/>
            <person name="Dillman A.R."/>
        </authorList>
    </citation>
    <scope>NUCLEOTIDE SEQUENCE</scope>
    <source>
        <strain evidence="14">PS9179</strain>
        <tissue evidence="14">Whole animal</tissue>
    </source>
</reference>
<dbReference type="GO" id="GO:0005829">
    <property type="term" value="C:cytosol"/>
    <property type="evidence" value="ECO:0007669"/>
    <property type="project" value="TreeGrafter"/>
</dbReference>
<sequence length="717" mass="79181">MASNGSVDPMNRGPAAAIASNKPQHPEHTNGVENGVVNRDEITEKVAILDCGAQFGKVIDRRVRESDVYCEMFPLTTKASELLEKGFKAIILSGGPSSVFAPDAPVYDPELFTCGLPVLGICYGFQMINKEFGGFVGKQGVREDGQIEVSVDVESPLFAEHNSKELVLLTHGDSVTKDTVAKGFKIIATSSSNLVAGIANDEKKIYGVQFHPEVDLTERGRTLFANFLYKICGFSGSYNMDNREEMCIREIQDIVGEKKVLVLVSGGVDSTVCAALLHKALGKERVTAIHIDNGYMRMNESVDVVKSLNDLKMDVHHYECSAEFMNAEIKDDSGKMVKMYDAVEPEHKRKMIGDTFIRCKDRAVDELKLDADMFLAQGTLRPDLIESASALASGHADTIKTHHNDTKLVRELREQGKVVEPLKDFHKDEVRELGESLGLPGAIVHRHPFPGPGLAIRIICTEKAYMCADFESTQEKLSWLCSLWKLSEEAKSNPETEQFLKKLSEEEVAFLAKQNFDMEPTLLPIKTVGVQGDCRTYSYAVALSTDQRLIPWAFLTFYAKIIPKVLHNINRVVYLFGDKVEHRLTDVTPTKISKTSVSKLQHADKVVNDALRGLGTDGQPAAHLTNCLSKIQQMPVILVPLHFDRSASSSTPSNHHSICLRPFITNDFMTGIAAVPGVDIPEATVLEMVDRVKSSVADISRVMIDLTSKPPGTTEWE</sequence>
<dbReference type="InterPro" id="IPR014729">
    <property type="entry name" value="Rossmann-like_a/b/a_fold"/>
</dbReference>
<gene>
    <name evidence="14" type="ORF">QR680_014420</name>
</gene>
<dbReference type="EMBL" id="JAUCMV010000002">
    <property type="protein sequence ID" value="KAK0419942.1"/>
    <property type="molecule type" value="Genomic_DNA"/>
</dbReference>
<dbReference type="SUPFAM" id="SSF52402">
    <property type="entry name" value="Adenine nucleotide alpha hydrolases-like"/>
    <property type="match status" value="1"/>
</dbReference>
<evidence type="ECO:0000256" key="1">
    <source>
        <dbReference type="ARBA" id="ARBA00005153"/>
    </source>
</evidence>
<dbReference type="InterPro" id="IPR022310">
    <property type="entry name" value="NAD/GMP_synthase"/>
</dbReference>
<dbReference type="Pfam" id="PF02540">
    <property type="entry name" value="NAD_synthase"/>
    <property type="match status" value="1"/>
</dbReference>
<dbReference type="Gene3D" id="3.40.50.620">
    <property type="entry name" value="HUPs"/>
    <property type="match status" value="1"/>
</dbReference>
<dbReference type="InterPro" id="IPR001674">
    <property type="entry name" value="GMP_synth_C"/>
</dbReference>
<dbReference type="FunFam" id="3.30.300.10:FF:000008">
    <property type="entry name" value="GMP synthase [glutamine-hydrolyzing]"/>
    <property type="match status" value="1"/>
</dbReference>
<dbReference type="Gene3D" id="3.30.300.10">
    <property type="match status" value="2"/>
</dbReference>
<dbReference type="InterPro" id="IPR017926">
    <property type="entry name" value="GATASE"/>
</dbReference>
<dbReference type="FunFam" id="3.40.50.880:FF:000013">
    <property type="entry name" value="GMP synthase [glutamine-hydrolyzing]"/>
    <property type="match status" value="1"/>
</dbReference>
<evidence type="ECO:0000256" key="11">
    <source>
        <dbReference type="PROSITE-ProRule" id="PRU00886"/>
    </source>
</evidence>
<dbReference type="CDD" id="cd01742">
    <property type="entry name" value="GATase1_GMP_Synthase"/>
    <property type="match status" value="1"/>
</dbReference>
<feature type="domain" description="GMPS ATP-PPase" evidence="13">
    <location>
        <begin position="238"/>
        <end position="446"/>
    </location>
</feature>
<dbReference type="SUPFAM" id="SSF54810">
    <property type="entry name" value="GMP synthetase C-terminal dimerisation domain"/>
    <property type="match status" value="2"/>
</dbReference>
<dbReference type="AlphaFoldDB" id="A0AA39M3W0"/>
<dbReference type="PANTHER" id="PTHR11922:SF2">
    <property type="entry name" value="GMP SYNTHASE [GLUTAMINE-HYDROLYZING]"/>
    <property type="match status" value="1"/>
</dbReference>
<dbReference type="Gene3D" id="3.40.50.880">
    <property type="match status" value="1"/>
</dbReference>
<keyword evidence="9" id="KW-0315">Glutamine amidotransferase</keyword>
<keyword evidence="5 11" id="KW-0547">Nucleotide-binding</keyword>
<dbReference type="InterPro" id="IPR025777">
    <property type="entry name" value="GMPS_ATP_PPase_dom"/>
</dbReference>
<evidence type="ECO:0000259" key="13">
    <source>
        <dbReference type="PROSITE" id="PS51553"/>
    </source>
</evidence>
<comment type="subunit">
    <text evidence="2">Homodimer.</text>
</comment>
<keyword evidence="15" id="KW-1185">Reference proteome</keyword>
<dbReference type="FunFam" id="3.40.50.620:FF:000044">
    <property type="entry name" value="GMP synthase [glutamine-hydrolyzing]"/>
    <property type="match status" value="1"/>
</dbReference>
<proteinExistence type="predicted"/>
<keyword evidence="6 11" id="KW-0332">GMP biosynthesis</keyword>
<dbReference type="NCBIfam" id="NF000848">
    <property type="entry name" value="PRK00074.1"/>
    <property type="match status" value="1"/>
</dbReference>
<dbReference type="PANTHER" id="PTHR11922">
    <property type="entry name" value="GMP SYNTHASE-RELATED"/>
    <property type="match status" value="1"/>
</dbReference>
<dbReference type="EC" id="6.3.5.2" evidence="3"/>
<dbReference type="PROSITE" id="PS51553">
    <property type="entry name" value="GMPS_ATP_PPASE"/>
    <property type="match status" value="1"/>
</dbReference>
<evidence type="ECO:0000313" key="14">
    <source>
        <dbReference type="EMBL" id="KAK0419942.1"/>
    </source>
</evidence>
<dbReference type="GO" id="GO:0005524">
    <property type="term" value="F:ATP binding"/>
    <property type="evidence" value="ECO:0007669"/>
    <property type="project" value="UniProtKB-UniRule"/>
</dbReference>
<dbReference type="Proteomes" id="UP001175271">
    <property type="component" value="Unassembled WGS sequence"/>
</dbReference>
<organism evidence="14 15">
    <name type="scientific">Steinernema hermaphroditum</name>
    <dbReference type="NCBI Taxonomy" id="289476"/>
    <lineage>
        <taxon>Eukaryota</taxon>
        <taxon>Metazoa</taxon>
        <taxon>Ecdysozoa</taxon>
        <taxon>Nematoda</taxon>
        <taxon>Chromadorea</taxon>
        <taxon>Rhabditida</taxon>
        <taxon>Tylenchina</taxon>
        <taxon>Panagrolaimomorpha</taxon>
        <taxon>Strongyloidoidea</taxon>
        <taxon>Steinernematidae</taxon>
        <taxon>Steinernema</taxon>
    </lineage>
</organism>
<evidence type="ECO:0000256" key="9">
    <source>
        <dbReference type="ARBA" id="ARBA00022962"/>
    </source>
</evidence>
<accession>A0AA39M3W0</accession>
<dbReference type="NCBIfam" id="TIGR00888">
    <property type="entry name" value="guaA_Nterm"/>
    <property type="match status" value="1"/>
</dbReference>
<dbReference type="CDD" id="cd01997">
    <property type="entry name" value="GMP_synthase_C"/>
    <property type="match status" value="1"/>
</dbReference>
<evidence type="ECO:0000256" key="4">
    <source>
        <dbReference type="ARBA" id="ARBA00022598"/>
    </source>
</evidence>
<evidence type="ECO:0000256" key="6">
    <source>
        <dbReference type="ARBA" id="ARBA00022749"/>
    </source>
</evidence>
<dbReference type="SUPFAM" id="SSF52317">
    <property type="entry name" value="Class I glutamine amidotransferase-like"/>
    <property type="match status" value="1"/>
</dbReference>
<keyword evidence="8 11" id="KW-0067">ATP-binding</keyword>
<dbReference type="PRINTS" id="PR00096">
    <property type="entry name" value="GATASE"/>
</dbReference>
<evidence type="ECO:0000256" key="10">
    <source>
        <dbReference type="ARBA" id="ARBA00031356"/>
    </source>
</evidence>
<protein>
    <recommendedName>
        <fullName evidence="3">GMP synthase (glutamine-hydrolyzing)</fullName>
        <ecNumber evidence="3">6.3.5.2</ecNumber>
    </recommendedName>
    <alternativeName>
        <fullName evidence="10">Glutamine amidotransferase</fullName>
    </alternativeName>
</protein>
<dbReference type="GO" id="GO:0003921">
    <property type="term" value="F:GMP synthase activity"/>
    <property type="evidence" value="ECO:0007669"/>
    <property type="project" value="InterPro"/>
</dbReference>
<dbReference type="InterPro" id="IPR029062">
    <property type="entry name" value="Class_I_gatase-like"/>
</dbReference>
<dbReference type="InterPro" id="IPR004739">
    <property type="entry name" value="GMP_synth_GATase"/>
</dbReference>
<dbReference type="Pfam" id="PF00117">
    <property type="entry name" value="GATase"/>
    <property type="match status" value="1"/>
</dbReference>
<dbReference type="Pfam" id="PF00958">
    <property type="entry name" value="GMP_synt_C"/>
    <property type="match status" value="1"/>
</dbReference>
<feature type="binding site" evidence="11">
    <location>
        <begin position="265"/>
        <end position="271"/>
    </location>
    <ligand>
        <name>ATP</name>
        <dbReference type="ChEBI" id="CHEBI:30616"/>
    </ligand>
</feature>
<dbReference type="PROSITE" id="PS51273">
    <property type="entry name" value="GATASE_TYPE_1"/>
    <property type="match status" value="1"/>
</dbReference>
<evidence type="ECO:0000256" key="8">
    <source>
        <dbReference type="ARBA" id="ARBA00022840"/>
    </source>
</evidence>
<keyword evidence="4" id="KW-0436">Ligase</keyword>
<evidence type="ECO:0000313" key="15">
    <source>
        <dbReference type="Proteomes" id="UP001175271"/>
    </source>
</evidence>
<evidence type="ECO:0000256" key="5">
    <source>
        <dbReference type="ARBA" id="ARBA00022741"/>
    </source>
</evidence>
<evidence type="ECO:0000256" key="12">
    <source>
        <dbReference type="SAM" id="MobiDB-lite"/>
    </source>
</evidence>
<evidence type="ECO:0000256" key="2">
    <source>
        <dbReference type="ARBA" id="ARBA00011738"/>
    </source>
</evidence>
<evidence type="ECO:0000256" key="7">
    <source>
        <dbReference type="ARBA" id="ARBA00022755"/>
    </source>
</evidence>
<keyword evidence="7 11" id="KW-0658">Purine biosynthesis</keyword>